<evidence type="ECO:0000313" key="14">
    <source>
        <dbReference type="EMBL" id="CAA6814183.1"/>
    </source>
</evidence>
<proteinExistence type="inferred from homology"/>
<reference evidence="14" key="1">
    <citation type="submission" date="2020-01" db="EMBL/GenBank/DDBJ databases">
        <authorList>
            <person name="Meier V. D."/>
            <person name="Meier V D."/>
        </authorList>
    </citation>
    <scope>NUCLEOTIDE SEQUENCE</scope>
    <source>
        <strain evidence="14">HLG_WM_MAG_03</strain>
    </source>
</reference>
<evidence type="ECO:0000256" key="11">
    <source>
        <dbReference type="RuleBase" id="RU003357"/>
    </source>
</evidence>
<evidence type="ECO:0000256" key="10">
    <source>
        <dbReference type="PROSITE-ProRule" id="PRU01360"/>
    </source>
</evidence>
<feature type="domain" description="TonB-dependent receptor-like beta-barrel" evidence="12">
    <location>
        <begin position="185"/>
        <end position="580"/>
    </location>
</feature>
<evidence type="ECO:0000259" key="13">
    <source>
        <dbReference type="Pfam" id="PF07715"/>
    </source>
</evidence>
<comment type="subcellular location">
    <subcellularLocation>
        <location evidence="1 10">Cell outer membrane</location>
        <topology evidence="1 10">Multi-pass membrane protein</topology>
    </subcellularLocation>
</comment>
<evidence type="ECO:0000256" key="4">
    <source>
        <dbReference type="ARBA" id="ARBA00022692"/>
    </source>
</evidence>
<organism evidence="14">
    <name type="scientific">uncultured Sulfurovum sp</name>
    <dbReference type="NCBI Taxonomy" id="269237"/>
    <lineage>
        <taxon>Bacteria</taxon>
        <taxon>Pseudomonadati</taxon>
        <taxon>Campylobacterota</taxon>
        <taxon>Epsilonproteobacteria</taxon>
        <taxon>Campylobacterales</taxon>
        <taxon>Sulfurovaceae</taxon>
        <taxon>Sulfurovum</taxon>
        <taxon>environmental samples</taxon>
    </lineage>
</organism>
<keyword evidence="2 10" id="KW-0813">Transport</keyword>
<keyword evidence="9 10" id="KW-0998">Cell outer membrane</keyword>
<keyword evidence="8" id="KW-0675">Receptor</keyword>
<feature type="domain" description="TonB-dependent receptor plug" evidence="13">
    <location>
        <begin position="29"/>
        <end position="136"/>
    </location>
</feature>
<dbReference type="InterPro" id="IPR012910">
    <property type="entry name" value="Plug_dom"/>
</dbReference>
<dbReference type="InterPro" id="IPR037066">
    <property type="entry name" value="Plug_dom_sf"/>
</dbReference>
<dbReference type="Pfam" id="PF00593">
    <property type="entry name" value="TonB_dep_Rec_b-barrel"/>
    <property type="match status" value="1"/>
</dbReference>
<evidence type="ECO:0000256" key="8">
    <source>
        <dbReference type="ARBA" id="ARBA00023170"/>
    </source>
</evidence>
<evidence type="ECO:0008006" key="15">
    <source>
        <dbReference type="Google" id="ProtNLM"/>
    </source>
</evidence>
<evidence type="ECO:0000256" key="9">
    <source>
        <dbReference type="ARBA" id="ARBA00023237"/>
    </source>
</evidence>
<name>A0A6S6T4M2_9BACT</name>
<dbReference type="Pfam" id="PF07715">
    <property type="entry name" value="Plug"/>
    <property type="match status" value="1"/>
</dbReference>
<dbReference type="CDD" id="cd01347">
    <property type="entry name" value="ligand_gated_channel"/>
    <property type="match status" value="1"/>
</dbReference>
<evidence type="ECO:0000256" key="3">
    <source>
        <dbReference type="ARBA" id="ARBA00022452"/>
    </source>
</evidence>
<dbReference type="InterPro" id="IPR036942">
    <property type="entry name" value="Beta-barrel_TonB_sf"/>
</dbReference>
<keyword evidence="5" id="KW-0732">Signal</keyword>
<sequence>MILLPSELFATNNLDDISVTSATKTSQKLSNVTSNVNVITAQEIEERHYTTVTEALNSLPGISFTANGGLGQTASLRLRGFDPKQTMVLIDGIRYNDLTSAAGAAFEHLLIDDIERIEVIKGAQSGIWGADAAAGVINIISKDAKKGFNFQVSQEFGSFNTSKSKLGVSYKNDDFYIKASTVQLDSDSFTAQVPRNQELNDFEDDHYQNKSTNLKAGFTINSTNKIDITHTILDATNEFDGGFFPLTATQIANNNDLSSTTENTFSSINYNHIDSFNELNLYANKSTFKRRSINNTVISPFDGEVKEYGLNSKINYFTNSFVLVGGDHKTFTHKNSINQVNKNKALYITNHNQFDSFLEGKVILTESLRHDTYDAFSNQTTGKIGLKHVSENIKSLIASINYGTAYRIPSLTELHTPIYGNTNLNPEETKSLDISLEYKDLSLTYFDSKVDNLIGFHPTTYQNINVDGTTKIKGYEIAYDTTLFDTMVLSLNYTKLNAKNKTGSHLLRRPKSSIKFGLDYYGIENLHLGLNGEYVGKRDDKDFTAYPAINVETGKYTIANFTANYKVDKQMSIYTKIDNITDKTYQTVYGYTSSPRAIYSGMQLNY</sequence>
<evidence type="ECO:0000256" key="2">
    <source>
        <dbReference type="ARBA" id="ARBA00022448"/>
    </source>
</evidence>
<dbReference type="Gene3D" id="2.40.170.20">
    <property type="entry name" value="TonB-dependent receptor, beta-barrel domain"/>
    <property type="match status" value="1"/>
</dbReference>
<evidence type="ECO:0000256" key="7">
    <source>
        <dbReference type="ARBA" id="ARBA00023136"/>
    </source>
</evidence>
<evidence type="ECO:0000256" key="5">
    <source>
        <dbReference type="ARBA" id="ARBA00022729"/>
    </source>
</evidence>
<dbReference type="InterPro" id="IPR039426">
    <property type="entry name" value="TonB-dep_rcpt-like"/>
</dbReference>
<dbReference type="GO" id="GO:0009279">
    <property type="term" value="C:cell outer membrane"/>
    <property type="evidence" value="ECO:0007669"/>
    <property type="project" value="UniProtKB-SubCell"/>
</dbReference>
<dbReference type="InterPro" id="IPR000531">
    <property type="entry name" value="Beta-barrel_TonB"/>
</dbReference>
<gene>
    <name evidence="14" type="ORF">HELGO_WM43949</name>
</gene>
<evidence type="ECO:0000256" key="1">
    <source>
        <dbReference type="ARBA" id="ARBA00004571"/>
    </source>
</evidence>
<dbReference type="AlphaFoldDB" id="A0A6S6T4M2"/>
<dbReference type="SUPFAM" id="SSF56935">
    <property type="entry name" value="Porins"/>
    <property type="match status" value="1"/>
</dbReference>
<dbReference type="PANTHER" id="PTHR30069">
    <property type="entry name" value="TONB-DEPENDENT OUTER MEMBRANE RECEPTOR"/>
    <property type="match status" value="1"/>
</dbReference>
<evidence type="ECO:0000256" key="6">
    <source>
        <dbReference type="ARBA" id="ARBA00023077"/>
    </source>
</evidence>
<dbReference type="Gene3D" id="2.170.130.10">
    <property type="entry name" value="TonB-dependent receptor, plug domain"/>
    <property type="match status" value="1"/>
</dbReference>
<dbReference type="EMBL" id="CACVAR010000236">
    <property type="protein sequence ID" value="CAA6814183.1"/>
    <property type="molecule type" value="Genomic_DNA"/>
</dbReference>
<protein>
    <recommendedName>
        <fullName evidence="15">TonB-dependent receptor</fullName>
    </recommendedName>
</protein>
<keyword evidence="7 10" id="KW-0472">Membrane</keyword>
<comment type="similarity">
    <text evidence="10 11">Belongs to the TonB-dependent receptor family.</text>
</comment>
<keyword evidence="3 10" id="KW-1134">Transmembrane beta strand</keyword>
<dbReference type="PROSITE" id="PS52016">
    <property type="entry name" value="TONB_DEPENDENT_REC_3"/>
    <property type="match status" value="1"/>
</dbReference>
<keyword evidence="6 11" id="KW-0798">TonB box</keyword>
<dbReference type="PANTHER" id="PTHR30069:SF29">
    <property type="entry name" value="HEMOGLOBIN AND HEMOGLOBIN-HAPTOGLOBIN-BINDING PROTEIN 1-RELATED"/>
    <property type="match status" value="1"/>
</dbReference>
<evidence type="ECO:0000259" key="12">
    <source>
        <dbReference type="Pfam" id="PF00593"/>
    </source>
</evidence>
<dbReference type="GO" id="GO:0015344">
    <property type="term" value="F:siderophore uptake transmembrane transporter activity"/>
    <property type="evidence" value="ECO:0007669"/>
    <property type="project" value="TreeGrafter"/>
</dbReference>
<keyword evidence="4 10" id="KW-0812">Transmembrane</keyword>
<accession>A0A6S6T4M2</accession>
<dbReference type="GO" id="GO:0044718">
    <property type="term" value="P:siderophore transmembrane transport"/>
    <property type="evidence" value="ECO:0007669"/>
    <property type="project" value="TreeGrafter"/>
</dbReference>